<comment type="caution">
    <text evidence="1">The sequence shown here is derived from an EMBL/GenBank/DDBJ whole genome shotgun (WGS) entry which is preliminary data.</text>
</comment>
<dbReference type="Proteomes" id="UP000813444">
    <property type="component" value="Unassembled WGS sequence"/>
</dbReference>
<evidence type="ECO:0000313" key="1">
    <source>
        <dbReference type="EMBL" id="KAH7318060.1"/>
    </source>
</evidence>
<proteinExistence type="predicted"/>
<evidence type="ECO:0000313" key="2">
    <source>
        <dbReference type="Proteomes" id="UP000813444"/>
    </source>
</evidence>
<organism evidence="1 2">
    <name type="scientific">Stachybotrys elegans</name>
    <dbReference type="NCBI Taxonomy" id="80388"/>
    <lineage>
        <taxon>Eukaryota</taxon>
        <taxon>Fungi</taxon>
        <taxon>Dikarya</taxon>
        <taxon>Ascomycota</taxon>
        <taxon>Pezizomycotina</taxon>
        <taxon>Sordariomycetes</taxon>
        <taxon>Hypocreomycetidae</taxon>
        <taxon>Hypocreales</taxon>
        <taxon>Stachybotryaceae</taxon>
        <taxon>Stachybotrys</taxon>
    </lineage>
</organism>
<dbReference type="AlphaFoldDB" id="A0A8K0SNB5"/>
<protein>
    <submittedName>
        <fullName evidence="1">Uncharacterized protein</fullName>
    </submittedName>
</protein>
<dbReference type="EMBL" id="JAGPNK010000007">
    <property type="protein sequence ID" value="KAH7318060.1"/>
    <property type="molecule type" value="Genomic_DNA"/>
</dbReference>
<gene>
    <name evidence="1" type="ORF">B0I35DRAFT_234739</name>
</gene>
<reference evidence="1" key="1">
    <citation type="journal article" date="2021" name="Nat. Commun.">
        <title>Genetic determinants of endophytism in the Arabidopsis root mycobiome.</title>
        <authorList>
            <person name="Mesny F."/>
            <person name="Miyauchi S."/>
            <person name="Thiergart T."/>
            <person name="Pickel B."/>
            <person name="Atanasova L."/>
            <person name="Karlsson M."/>
            <person name="Huettel B."/>
            <person name="Barry K.W."/>
            <person name="Haridas S."/>
            <person name="Chen C."/>
            <person name="Bauer D."/>
            <person name="Andreopoulos W."/>
            <person name="Pangilinan J."/>
            <person name="LaButti K."/>
            <person name="Riley R."/>
            <person name="Lipzen A."/>
            <person name="Clum A."/>
            <person name="Drula E."/>
            <person name="Henrissat B."/>
            <person name="Kohler A."/>
            <person name="Grigoriev I.V."/>
            <person name="Martin F.M."/>
            <person name="Hacquard S."/>
        </authorList>
    </citation>
    <scope>NUCLEOTIDE SEQUENCE</scope>
    <source>
        <strain evidence="1">MPI-CAGE-CH-0235</strain>
    </source>
</reference>
<accession>A0A8K0SNB5</accession>
<sequence>MQSAKEQIPINIIMALKPAQGSAEHVSSLLSIWQSCQHHQLGESTVSTTSHYPRRTAKARKCLHLRFPESH</sequence>
<keyword evidence="2" id="KW-1185">Reference proteome</keyword>
<dbReference type="OrthoDB" id="5869902at2759"/>
<name>A0A8K0SNB5_9HYPO</name>